<dbReference type="EMBL" id="CP026652">
    <property type="protein sequence ID" value="AVH55658.1"/>
    <property type="molecule type" value="Genomic_DNA"/>
</dbReference>
<accession>A0ABM6SLX4</accession>
<gene>
    <name evidence="1" type="ORF">C4B68_07530</name>
</gene>
<dbReference type="Proteomes" id="UP000238413">
    <property type="component" value="Chromosome"/>
</dbReference>
<organism evidence="1 2">
    <name type="scientific">Streptomyces dengpaensis</name>
    <dbReference type="NCBI Taxonomy" id="2049881"/>
    <lineage>
        <taxon>Bacteria</taxon>
        <taxon>Bacillati</taxon>
        <taxon>Actinomycetota</taxon>
        <taxon>Actinomycetes</taxon>
        <taxon>Kitasatosporales</taxon>
        <taxon>Streptomycetaceae</taxon>
        <taxon>Streptomyces</taxon>
    </lineage>
</organism>
<reference evidence="1 2" key="1">
    <citation type="submission" date="2018-02" db="EMBL/GenBank/DDBJ databases">
        <title>Complete genome sequence of Streptomyces dengpaensis, the producer of angucyclines.</title>
        <authorList>
            <person name="Yumei L."/>
        </authorList>
    </citation>
    <scope>NUCLEOTIDE SEQUENCE [LARGE SCALE GENOMIC DNA]</scope>
    <source>
        <strain evidence="1 2">XZHG99</strain>
    </source>
</reference>
<name>A0ABM6SLX4_9ACTN</name>
<proteinExistence type="predicted"/>
<dbReference type="RefSeq" id="WP_099498630.1">
    <property type="nucleotide sequence ID" value="NZ_CP026652.1"/>
</dbReference>
<evidence type="ECO:0000313" key="1">
    <source>
        <dbReference type="EMBL" id="AVH55658.1"/>
    </source>
</evidence>
<keyword evidence="2" id="KW-1185">Reference proteome</keyword>
<protein>
    <submittedName>
        <fullName evidence="1">Uncharacterized protein</fullName>
    </submittedName>
</protein>
<evidence type="ECO:0000313" key="2">
    <source>
        <dbReference type="Proteomes" id="UP000238413"/>
    </source>
</evidence>
<sequence length="112" mass="12598">MPTSHTLADPYALPVARASFRAGSRPTLTDRFVAFDAEHPYVYSALERLTADRLAAGATRVGLKALFEDLRWQLPAGVRGLNNSFTALYARKLIEDHPQWASAFELRRRRTP</sequence>